<dbReference type="Pfam" id="PF07261">
    <property type="entry name" value="DnaB_2"/>
    <property type="match status" value="1"/>
</dbReference>
<evidence type="ECO:0000259" key="3">
    <source>
        <dbReference type="Pfam" id="PF21984"/>
    </source>
</evidence>
<keyword evidence="7" id="KW-1185">Reference proteome</keyword>
<evidence type="ECO:0000313" key="7">
    <source>
        <dbReference type="Proteomes" id="UP000294641"/>
    </source>
</evidence>
<dbReference type="EMBL" id="SNZG01000020">
    <property type="protein sequence ID" value="TDR37454.1"/>
    <property type="molecule type" value="Genomic_DNA"/>
</dbReference>
<dbReference type="InterPro" id="IPR034829">
    <property type="entry name" value="DnaD-like_sf"/>
</dbReference>
<evidence type="ECO:0000313" key="4">
    <source>
        <dbReference type="EMBL" id="STX09372.1"/>
    </source>
</evidence>
<dbReference type="SUPFAM" id="SSF158499">
    <property type="entry name" value="DnaD domain-like"/>
    <property type="match status" value="1"/>
</dbReference>
<dbReference type="NCBIfam" id="TIGR01446">
    <property type="entry name" value="DnaD_dom"/>
    <property type="match status" value="1"/>
</dbReference>
<name>A0A8B4Q9L6_9BACL</name>
<dbReference type="InterPro" id="IPR053162">
    <property type="entry name" value="DnaD"/>
</dbReference>
<reference evidence="4 6" key="1">
    <citation type="submission" date="2018-06" db="EMBL/GenBank/DDBJ databases">
        <authorList>
            <consortium name="Pathogen Informatics"/>
            <person name="Doyle S."/>
        </authorList>
    </citation>
    <scope>NUCLEOTIDE SEQUENCE [LARGE SCALE GENOMIC DNA]</scope>
    <source>
        <strain evidence="4 6">NCTC10597</strain>
    </source>
</reference>
<sequence>MNKNEEMRLQSWISSGQVSVPQLFFKYYKKLKITDEEMILLLQLQSYISKGIDFPPHTELAARMEIPEHQIMYCLQGLLRKGLIHIEQEVNQNQVLYEKINLMPLWIKLSDCEQNSSIQKEERNEQLEEGKLFQMFEQEFGRLLSPIEIETITMWIDEDRHDIKLIKQALKEAVLNEKMNLKYIDRILFEWKKKNITTSKEAVEQSKKFREHNMKSVNHEKVEDAPVKKAPFYNWLEERE</sequence>
<reference evidence="5 7" key="2">
    <citation type="submission" date="2019-03" db="EMBL/GenBank/DDBJ databases">
        <title>Genomic Encyclopedia of Type Strains, Phase IV (KMG-IV): sequencing the most valuable type-strain genomes for metagenomic binning, comparative biology and taxonomic classification.</title>
        <authorList>
            <person name="Goeker M."/>
        </authorList>
    </citation>
    <scope>NUCLEOTIDE SEQUENCE [LARGE SCALE GENOMIC DNA]</scope>
    <source>
        <strain evidence="5 7">DSM 20580</strain>
    </source>
</reference>
<feature type="domain" description="DnaB/C C-terminal" evidence="2">
    <location>
        <begin position="133"/>
        <end position="205"/>
    </location>
</feature>
<evidence type="ECO:0000256" key="1">
    <source>
        <dbReference type="ARBA" id="ARBA00093462"/>
    </source>
</evidence>
<organism evidence="4 6">
    <name type="scientific">Kurthia zopfii</name>
    <dbReference type="NCBI Taxonomy" id="1650"/>
    <lineage>
        <taxon>Bacteria</taxon>
        <taxon>Bacillati</taxon>
        <taxon>Bacillota</taxon>
        <taxon>Bacilli</taxon>
        <taxon>Bacillales</taxon>
        <taxon>Caryophanaceae</taxon>
        <taxon>Kurthia</taxon>
    </lineage>
</organism>
<evidence type="ECO:0000259" key="2">
    <source>
        <dbReference type="Pfam" id="PF07261"/>
    </source>
</evidence>
<proteinExistence type="inferred from homology"/>
<comment type="similarity">
    <text evidence="1">Belongs to the DnaB/DnaD family.</text>
</comment>
<dbReference type="InterPro" id="IPR036388">
    <property type="entry name" value="WH-like_DNA-bd_sf"/>
</dbReference>
<evidence type="ECO:0000313" key="6">
    <source>
        <dbReference type="Proteomes" id="UP000254330"/>
    </source>
</evidence>
<dbReference type="InterPro" id="IPR053843">
    <property type="entry name" value="DnaD_N"/>
</dbReference>
<gene>
    <name evidence="4" type="primary">dnaD</name>
    <name evidence="5" type="ORF">DFR61_12050</name>
    <name evidence="4" type="ORF">NCTC10597_01045</name>
</gene>
<dbReference type="PANTHER" id="PTHR37293:SF6">
    <property type="entry name" value="DNA REPLICATION PROTEIN DNAD"/>
    <property type="match status" value="1"/>
</dbReference>
<dbReference type="Proteomes" id="UP000254330">
    <property type="component" value="Unassembled WGS sequence"/>
</dbReference>
<evidence type="ECO:0000313" key="5">
    <source>
        <dbReference type="EMBL" id="TDR37454.1"/>
    </source>
</evidence>
<dbReference type="PANTHER" id="PTHR37293">
    <property type="entry name" value="PHAGE REPLICATION PROTEIN-RELATED"/>
    <property type="match status" value="1"/>
</dbReference>
<accession>A0A8B4Q9L6</accession>
<dbReference type="Proteomes" id="UP000294641">
    <property type="component" value="Unassembled WGS sequence"/>
</dbReference>
<protein>
    <submittedName>
        <fullName evidence="4 5">DNA replication protein DnaD</fullName>
    </submittedName>
</protein>
<dbReference type="Pfam" id="PF21984">
    <property type="entry name" value="DnaD_N"/>
    <property type="match status" value="1"/>
</dbReference>
<dbReference type="InterPro" id="IPR006343">
    <property type="entry name" value="DnaB/C_C"/>
</dbReference>
<comment type="caution">
    <text evidence="4">The sequence shown here is derived from an EMBL/GenBank/DDBJ whole genome shotgun (WGS) entry which is preliminary data.</text>
</comment>
<dbReference type="RefSeq" id="WP_232025803.1">
    <property type="nucleotide sequence ID" value="NZ_BJUE01000013.1"/>
</dbReference>
<dbReference type="EMBL" id="UGNP01000001">
    <property type="protein sequence ID" value="STX09372.1"/>
    <property type="molecule type" value="Genomic_DNA"/>
</dbReference>
<dbReference type="Gene3D" id="1.10.10.630">
    <property type="entry name" value="DnaD domain-like"/>
    <property type="match status" value="1"/>
</dbReference>
<dbReference type="AlphaFoldDB" id="A0A8B4Q9L6"/>
<dbReference type="Gene3D" id="1.10.10.10">
    <property type="entry name" value="Winged helix-like DNA-binding domain superfamily/Winged helix DNA-binding domain"/>
    <property type="match status" value="1"/>
</dbReference>
<feature type="domain" description="DnaD N-terminal" evidence="3">
    <location>
        <begin position="20"/>
        <end position="118"/>
    </location>
</feature>